<keyword evidence="4" id="KW-1185">Reference proteome</keyword>
<protein>
    <submittedName>
        <fullName evidence="3">Relaxase</fullName>
    </submittedName>
</protein>
<dbReference type="Pfam" id="PF03432">
    <property type="entry name" value="Relaxase"/>
    <property type="match status" value="1"/>
</dbReference>
<evidence type="ECO:0000313" key="4">
    <source>
        <dbReference type="Proteomes" id="UP000279959"/>
    </source>
</evidence>
<dbReference type="InterPro" id="IPR005094">
    <property type="entry name" value="Endonuclease_MobA/VirD2"/>
</dbReference>
<dbReference type="AlphaFoldDB" id="A0A494W6P9"/>
<feature type="domain" description="MobA/VirD2-like nuclease" evidence="2">
    <location>
        <begin position="22"/>
        <end position="146"/>
    </location>
</feature>
<evidence type="ECO:0000259" key="2">
    <source>
        <dbReference type="Pfam" id="PF03432"/>
    </source>
</evidence>
<gene>
    <name evidence="3" type="ORF">SAMIE_1023690</name>
</gene>
<dbReference type="EMBL" id="AP018664">
    <property type="protein sequence ID" value="BBD98868.1"/>
    <property type="molecule type" value="Genomic_DNA"/>
</dbReference>
<reference evidence="3 4" key="1">
    <citation type="submission" date="2018-05" db="EMBL/GenBank/DDBJ databases">
        <title>Complete Genome Sequence of the Nonylphenol-Degrading Bacterium Sphingobium amiense DSM 16289T.</title>
        <authorList>
            <person name="Ootsuka M."/>
            <person name="Nishizawa T."/>
            <person name="Ohta H."/>
        </authorList>
    </citation>
    <scope>NUCLEOTIDE SEQUENCE [LARGE SCALE GENOMIC DNA]</scope>
    <source>
        <strain evidence="3 4">DSM 16289</strain>
    </source>
</reference>
<organism evidence="3 4">
    <name type="scientific">Sphingobium amiense</name>
    <dbReference type="NCBI Taxonomy" id="135719"/>
    <lineage>
        <taxon>Bacteria</taxon>
        <taxon>Pseudomonadati</taxon>
        <taxon>Pseudomonadota</taxon>
        <taxon>Alphaproteobacteria</taxon>
        <taxon>Sphingomonadales</taxon>
        <taxon>Sphingomonadaceae</taxon>
        <taxon>Sphingobium</taxon>
    </lineage>
</organism>
<evidence type="ECO:0000313" key="3">
    <source>
        <dbReference type="EMBL" id="BBD98868.1"/>
    </source>
</evidence>
<name>A0A494W6P9_9SPHN</name>
<evidence type="ECO:0000256" key="1">
    <source>
        <dbReference type="SAM" id="MobiDB-lite"/>
    </source>
</evidence>
<proteinExistence type="predicted"/>
<dbReference type="Proteomes" id="UP000279959">
    <property type="component" value="Chromosome"/>
</dbReference>
<accession>A0A494W6P9</accession>
<sequence>MIIQASKRGGAMQLGRHLLNGEQNELIEVHEVSGFISDNLMGAMKESYALSLGTKCRQHLFSVSLNPPAGEAVHVETFEQACNLIEQRLGLSGQPRMIVFHEKEGRRHAHAVWSRIDSEKMTAIPMPYFKMRLRDVSKQLYLELGWQMPDGFRDARLRDPRNFTLDQWQESKRKDLDPREVKAAIMECWKSDVNGPAFARALEERGMFLAQGGRKNHVAVTIDGRVFAIARVTGEKSKDVRARLGDPKQLRGVADAVREIGETVAPRLSRYISEAKRIAHNAMKPLNERKQDMKQQHSQERKILADKQRERNIAEQLARSARVRKGVAGVWDIMTGRYFKTRKRNEMEAFFGVQRDRAQRHDLVTAQMKDRQNLQQQISQVRGLHAAQILDLYRDAAQYRGMVRGDYQPDGADRGRARSQQPRGPELG</sequence>
<dbReference type="RefSeq" id="WP_066703592.1">
    <property type="nucleotide sequence ID" value="NZ_AP018664.1"/>
</dbReference>
<feature type="region of interest" description="Disordered" evidence="1">
    <location>
        <begin position="404"/>
        <end position="428"/>
    </location>
</feature>
<dbReference type="KEGG" id="sami:SAMIE_1023690"/>